<dbReference type="AlphaFoldDB" id="A0A926NWH8"/>
<comment type="function">
    <text evidence="10">Catalyzes the NADPH-dependent reduction of ketopantoate into pantoic acid.</text>
</comment>
<dbReference type="SUPFAM" id="SSF48179">
    <property type="entry name" value="6-phosphogluconate dehydrogenase C-terminal domain-like"/>
    <property type="match status" value="1"/>
</dbReference>
<feature type="domain" description="Ketopantoate reductase N-terminal" evidence="11">
    <location>
        <begin position="3"/>
        <end position="147"/>
    </location>
</feature>
<evidence type="ECO:0000313" key="13">
    <source>
        <dbReference type="EMBL" id="MBD1545088.1"/>
    </source>
</evidence>
<dbReference type="InterPro" id="IPR008927">
    <property type="entry name" value="6-PGluconate_DH-like_C_sf"/>
</dbReference>
<name>A0A926NWH8_9HYPH</name>
<reference evidence="13" key="1">
    <citation type="submission" date="2020-05" db="EMBL/GenBank/DDBJ databases">
        <title>Identification of trans-AT polyketide cluster in two marine bacteria, producers of a novel glutaramide-containing polyketide sesbanimide D and analogs.</title>
        <authorList>
            <person name="Kacar D."/>
            <person name="Rodriguez P."/>
            <person name="Canedo L."/>
            <person name="Gonzalez E."/>
            <person name="Galan B."/>
            <person name="De La Calle F."/>
            <person name="Garcia J.L."/>
        </authorList>
    </citation>
    <scope>NUCLEOTIDE SEQUENCE</scope>
    <source>
        <strain evidence="13">PHM038</strain>
    </source>
</reference>
<evidence type="ECO:0000256" key="3">
    <source>
        <dbReference type="ARBA" id="ARBA00013014"/>
    </source>
</evidence>
<dbReference type="Pfam" id="PF08546">
    <property type="entry name" value="ApbA_C"/>
    <property type="match status" value="1"/>
</dbReference>
<evidence type="ECO:0000256" key="9">
    <source>
        <dbReference type="ARBA" id="ARBA00048793"/>
    </source>
</evidence>
<sequence>MDIVILGAGALGSVLGGLMARADIPVTLLDVNQAHIDAINETGLRLDLDEESNTWKIPAMRPEDYTGHADLIILLTKTMHTATALQSVERLITGGAHVLTIQNGLGNADRVAEYVPDDNILEGSTMIPADLKGPGHASTHAGMATTFKAVTSRGRPFAEKLAELMAPVHFVLDDQADVVIWQKAAFNCALNTISALCGARVGDIANEPSAVVLAKAAADEVVDVANAKGIAAMMDAVHAKIDEALAHHKPHKPSMLQDVEAGRPTEIEALCGMVEREATAYDVHAPINKALAALIRLKESAAKAEW</sequence>
<organism evidence="13 14">
    <name type="scientific">Roseibium aggregatum</name>
    <dbReference type="NCBI Taxonomy" id="187304"/>
    <lineage>
        <taxon>Bacteria</taxon>
        <taxon>Pseudomonadati</taxon>
        <taxon>Pseudomonadota</taxon>
        <taxon>Alphaproteobacteria</taxon>
        <taxon>Hyphomicrobiales</taxon>
        <taxon>Stappiaceae</taxon>
        <taxon>Roseibium</taxon>
    </lineage>
</organism>
<dbReference type="Gene3D" id="1.10.1040.10">
    <property type="entry name" value="N-(1-d-carboxylethyl)-l-norvaline Dehydrogenase, domain 2"/>
    <property type="match status" value="1"/>
</dbReference>
<evidence type="ECO:0000259" key="12">
    <source>
        <dbReference type="Pfam" id="PF08546"/>
    </source>
</evidence>
<dbReference type="Pfam" id="PF02558">
    <property type="entry name" value="ApbA"/>
    <property type="match status" value="1"/>
</dbReference>
<dbReference type="GO" id="GO:0008677">
    <property type="term" value="F:2-dehydropantoate 2-reductase activity"/>
    <property type="evidence" value="ECO:0007669"/>
    <property type="project" value="UniProtKB-EC"/>
</dbReference>
<dbReference type="InterPro" id="IPR013752">
    <property type="entry name" value="KPA_reductase"/>
</dbReference>
<dbReference type="GO" id="GO:0015940">
    <property type="term" value="P:pantothenate biosynthetic process"/>
    <property type="evidence" value="ECO:0007669"/>
    <property type="project" value="UniProtKB-KW"/>
</dbReference>
<dbReference type="PANTHER" id="PTHR43765:SF2">
    <property type="entry name" value="2-DEHYDROPANTOATE 2-REDUCTASE"/>
    <property type="match status" value="1"/>
</dbReference>
<dbReference type="Gene3D" id="3.40.50.720">
    <property type="entry name" value="NAD(P)-binding Rossmann-like Domain"/>
    <property type="match status" value="1"/>
</dbReference>
<dbReference type="EMBL" id="JABFCZ010000002">
    <property type="protein sequence ID" value="MBD1545088.1"/>
    <property type="molecule type" value="Genomic_DNA"/>
</dbReference>
<evidence type="ECO:0000259" key="11">
    <source>
        <dbReference type="Pfam" id="PF02558"/>
    </source>
</evidence>
<dbReference type="PANTHER" id="PTHR43765">
    <property type="entry name" value="2-DEHYDROPANTOATE 2-REDUCTASE-RELATED"/>
    <property type="match status" value="1"/>
</dbReference>
<evidence type="ECO:0000313" key="14">
    <source>
        <dbReference type="Proteomes" id="UP000598467"/>
    </source>
</evidence>
<comment type="caution">
    <text evidence="13">The sequence shown here is derived from an EMBL/GenBank/DDBJ whole genome shotgun (WGS) entry which is preliminary data.</text>
</comment>
<protein>
    <recommendedName>
        <fullName evidence="4 10">2-dehydropantoate 2-reductase</fullName>
        <ecNumber evidence="3 10">1.1.1.169</ecNumber>
    </recommendedName>
    <alternativeName>
        <fullName evidence="8 10">Ketopantoate reductase</fullName>
    </alternativeName>
</protein>
<dbReference type="Proteomes" id="UP000598467">
    <property type="component" value="Unassembled WGS sequence"/>
</dbReference>
<dbReference type="EC" id="1.1.1.169" evidence="3 10"/>
<dbReference type="InterPro" id="IPR050838">
    <property type="entry name" value="Ketopantoate_reductase"/>
</dbReference>
<proteinExistence type="inferred from homology"/>
<keyword evidence="5 10" id="KW-0566">Pantothenate biosynthesis</keyword>
<dbReference type="RefSeq" id="WP_190289748.1">
    <property type="nucleotide sequence ID" value="NZ_JABFCZ010000002.1"/>
</dbReference>
<dbReference type="FunFam" id="1.10.1040.10:FF:000017">
    <property type="entry name" value="2-dehydropantoate 2-reductase"/>
    <property type="match status" value="1"/>
</dbReference>
<evidence type="ECO:0000256" key="2">
    <source>
        <dbReference type="ARBA" id="ARBA00007870"/>
    </source>
</evidence>
<comment type="pathway">
    <text evidence="1 10">Cofactor biosynthesis; (R)-pantothenate biosynthesis; (R)-pantoate from 3-methyl-2-oxobutanoate: step 2/2.</text>
</comment>
<keyword evidence="7 10" id="KW-0560">Oxidoreductase</keyword>
<accession>A0A926NWH8</accession>
<dbReference type="InterPro" id="IPR036291">
    <property type="entry name" value="NAD(P)-bd_dom_sf"/>
</dbReference>
<evidence type="ECO:0000256" key="1">
    <source>
        <dbReference type="ARBA" id="ARBA00004994"/>
    </source>
</evidence>
<evidence type="ECO:0000256" key="6">
    <source>
        <dbReference type="ARBA" id="ARBA00022857"/>
    </source>
</evidence>
<keyword evidence="6 10" id="KW-0521">NADP</keyword>
<gene>
    <name evidence="13" type="ORF">HK439_02345</name>
</gene>
<evidence type="ECO:0000256" key="10">
    <source>
        <dbReference type="RuleBase" id="RU362068"/>
    </source>
</evidence>
<feature type="domain" description="Ketopantoate reductase C-terminal" evidence="12">
    <location>
        <begin position="179"/>
        <end position="299"/>
    </location>
</feature>
<dbReference type="InterPro" id="IPR013332">
    <property type="entry name" value="KPR_N"/>
</dbReference>
<dbReference type="GO" id="GO:0050661">
    <property type="term" value="F:NADP binding"/>
    <property type="evidence" value="ECO:0007669"/>
    <property type="project" value="TreeGrafter"/>
</dbReference>
<dbReference type="NCBIfam" id="TIGR00745">
    <property type="entry name" value="apbA_panE"/>
    <property type="match status" value="1"/>
</dbReference>
<comment type="similarity">
    <text evidence="2 10">Belongs to the ketopantoate reductase family.</text>
</comment>
<dbReference type="InterPro" id="IPR003710">
    <property type="entry name" value="ApbA"/>
</dbReference>
<dbReference type="GO" id="GO:0005737">
    <property type="term" value="C:cytoplasm"/>
    <property type="evidence" value="ECO:0007669"/>
    <property type="project" value="TreeGrafter"/>
</dbReference>
<evidence type="ECO:0000256" key="8">
    <source>
        <dbReference type="ARBA" id="ARBA00032024"/>
    </source>
</evidence>
<dbReference type="SUPFAM" id="SSF51735">
    <property type="entry name" value="NAD(P)-binding Rossmann-fold domains"/>
    <property type="match status" value="1"/>
</dbReference>
<comment type="catalytic activity">
    <reaction evidence="9 10">
        <text>(R)-pantoate + NADP(+) = 2-dehydropantoate + NADPH + H(+)</text>
        <dbReference type="Rhea" id="RHEA:16233"/>
        <dbReference type="ChEBI" id="CHEBI:11561"/>
        <dbReference type="ChEBI" id="CHEBI:15378"/>
        <dbReference type="ChEBI" id="CHEBI:15980"/>
        <dbReference type="ChEBI" id="CHEBI:57783"/>
        <dbReference type="ChEBI" id="CHEBI:58349"/>
        <dbReference type="EC" id="1.1.1.169"/>
    </reaction>
</comment>
<evidence type="ECO:0000256" key="5">
    <source>
        <dbReference type="ARBA" id="ARBA00022655"/>
    </source>
</evidence>
<dbReference type="InterPro" id="IPR013328">
    <property type="entry name" value="6PGD_dom2"/>
</dbReference>
<evidence type="ECO:0000256" key="4">
    <source>
        <dbReference type="ARBA" id="ARBA00019465"/>
    </source>
</evidence>
<evidence type="ECO:0000256" key="7">
    <source>
        <dbReference type="ARBA" id="ARBA00023002"/>
    </source>
</evidence>